<evidence type="ECO:0000313" key="2">
    <source>
        <dbReference type="EMBL" id="AAW46866.2"/>
    </source>
</evidence>
<proteinExistence type="predicted"/>
<organism evidence="2 3">
    <name type="scientific">Cryptococcus deneoformans (strain JEC21 / ATCC MYA-565)</name>
    <name type="common">Cryptococcus neoformans var. neoformans serotype D</name>
    <dbReference type="NCBI Taxonomy" id="214684"/>
    <lineage>
        <taxon>Eukaryota</taxon>
        <taxon>Fungi</taxon>
        <taxon>Dikarya</taxon>
        <taxon>Basidiomycota</taxon>
        <taxon>Agaricomycotina</taxon>
        <taxon>Tremellomycetes</taxon>
        <taxon>Tremellales</taxon>
        <taxon>Cryptococcaceae</taxon>
        <taxon>Cryptococcus</taxon>
        <taxon>Cryptococcus neoformans species complex</taxon>
    </lineage>
</organism>
<evidence type="ECO:0000256" key="1">
    <source>
        <dbReference type="SAM" id="MobiDB-lite"/>
    </source>
</evidence>
<dbReference type="KEGG" id="cne:CNM00120"/>
<feature type="compositionally biased region" description="Polar residues" evidence="1">
    <location>
        <begin position="1"/>
        <end position="11"/>
    </location>
</feature>
<gene>
    <name evidence="2" type="ordered locus">CNM00120</name>
</gene>
<keyword evidence="3" id="KW-1185">Reference proteome</keyword>
<reference evidence="2 3" key="1">
    <citation type="journal article" date="2005" name="Science">
        <title>The genome of the basidiomycetous yeast and human pathogen Cryptococcus neoformans.</title>
        <authorList>
            <person name="Loftus B.J."/>
            <person name="Fung E."/>
            <person name="Roncaglia P."/>
            <person name="Rowley D."/>
            <person name="Amedeo P."/>
            <person name="Bruno D."/>
            <person name="Vamathevan J."/>
            <person name="Miranda M."/>
            <person name="Anderson I.J."/>
            <person name="Fraser J.A."/>
            <person name="Allen J.E."/>
            <person name="Bosdet I.E."/>
            <person name="Brent M.R."/>
            <person name="Chiu R."/>
            <person name="Doering T.L."/>
            <person name="Donlin M.J."/>
            <person name="D'Souza C.A."/>
            <person name="Fox D.S."/>
            <person name="Grinberg V."/>
            <person name="Fu J."/>
            <person name="Fukushima M."/>
            <person name="Haas B.J."/>
            <person name="Huang J.C."/>
            <person name="Janbon G."/>
            <person name="Jones S.J."/>
            <person name="Koo H.L."/>
            <person name="Krzywinski M.I."/>
            <person name="Kwon-Chung J.K."/>
            <person name="Lengeler K.B."/>
            <person name="Maiti R."/>
            <person name="Marra M.A."/>
            <person name="Marra R.E."/>
            <person name="Mathewson C.A."/>
            <person name="Mitchell T.G."/>
            <person name="Pertea M."/>
            <person name="Riggs F.R."/>
            <person name="Salzberg S.L."/>
            <person name="Schein J.E."/>
            <person name="Shvartsbeyn A."/>
            <person name="Shin H."/>
            <person name="Shumway M."/>
            <person name="Specht C.A."/>
            <person name="Suh B.B."/>
            <person name="Tenney A."/>
            <person name="Utterback T.R."/>
            <person name="Wickes B.L."/>
            <person name="Wortman J.R."/>
            <person name="Wye N.H."/>
            <person name="Kronstad J.W."/>
            <person name="Lodge J.K."/>
            <person name="Heitman J."/>
            <person name="Davis R.W."/>
            <person name="Fraser C.M."/>
            <person name="Hyman R.W."/>
        </authorList>
    </citation>
    <scope>NUCLEOTIDE SEQUENCE [LARGE SCALE GENOMIC DNA]</scope>
    <source>
        <strain evidence="3">JEC21 / ATCC MYA-565</strain>
    </source>
</reference>
<sequence length="309" mass="34569">MNHRINNSRTDPSSYGTGGPPSGSDRRGTRDLGWYVQLLEQIQSTTPHEENMPVVDSVIENGQPGITVTANAPVGDLFPYTEETYYMGPASSTFQSTTPTSGLFFPMNEPERVLSTATNYFPRGRQITTSHFPSAEIERNDGGITHTLRTPPFQSHPPTNNLSDLTTRQYVQRALSASTLASYRSAPMNRHGRAPPTATDSSRHRITFYFSPEETGRNDGINFTVHYPPFVSTPSTNEAEWINYFNVRGVTTRDGRSEIGLDEAVDTEVEPTDEGHRERVMSRIWDNLMEEFHMRSGTTSTVRETGRRG</sequence>
<dbReference type="HOGENOM" id="CLU_1447619_0_0_1"/>
<dbReference type="VEuPathDB" id="FungiDB:CNM00120"/>
<dbReference type="AlphaFoldDB" id="Q5K849"/>
<name>Q5K849_CRYD1</name>
<dbReference type="Proteomes" id="UP000002149">
    <property type="component" value="Chromosome 13"/>
</dbReference>
<dbReference type="EMBL" id="AE017353">
    <property type="protein sequence ID" value="AAW46866.2"/>
    <property type="molecule type" value="Genomic_DNA"/>
</dbReference>
<evidence type="ECO:0000313" key="3">
    <source>
        <dbReference type="Proteomes" id="UP000002149"/>
    </source>
</evidence>
<dbReference type="RefSeq" id="XP_024513982.1">
    <property type="nucleotide sequence ID" value="XM_024658242.1"/>
</dbReference>
<protein>
    <submittedName>
        <fullName evidence="2">Uncharacterized protein</fullName>
    </submittedName>
</protein>
<dbReference type="GeneID" id="36393140"/>
<dbReference type="InParanoid" id="Q5K849"/>
<feature type="region of interest" description="Disordered" evidence="1">
    <location>
        <begin position="1"/>
        <end position="29"/>
    </location>
</feature>
<dbReference type="PaxDb" id="214684-Q5K849"/>
<accession>Q5K849</accession>
<dbReference type="OrthoDB" id="10392334at2759"/>